<protein>
    <submittedName>
        <fullName evidence="1">Unnamed protein product</fullName>
    </submittedName>
</protein>
<evidence type="ECO:0000313" key="2">
    <source>
        <dbReference type="Proteomes" id="UP001165101"/>
    </source>
</evidence>
<evidence type="ECO:0000313" key="1">
    <source>
        <dbReference type="EMBL" id="GMF04791.1"/>
    </source>
</evidence>
<comment type="caution">
    <text evidence="1">The sequence shown here is derived from an EMBL/GenBank/DDBJ whole genome shotgun (WGS) entry which is preliminary data.</text>
</comment>
<name>A0ACB5U908_CANBO</name>
<sequence length="125" mass="13877">MSEQELQQQQLTSSSSSSSSASPSHNNTHHSHPHHNNHHQQHRQQPPSPLAGPALTQNDFNDDEALSTITPLSNPRPSKEPYYKKLGTPLNTRPASPYTLNPPIDSDGLSWPSLGARNRIEKKVY</sequence>
<dbReference type="EMBL" id="BSXV01007241">
    <property type="protein sequence ID" value="GMF04791.1"/>
    <property type="molecule type" value="Genomic_DNA"/>
</dbReference>
<keyword evidence="2" id="KW-1185">Reference proteome</keyword>
<accession>A0ACB5U908</accession>
<reference evidence="1" key="1">
    <citation type="submission" date="2023-04" db="EMBL/GenBank/DDBJ databases">
        <title>Candida boidinii NBRC 1967.</title>
        <authorList>
            <person name="Ichikawa N."/>
            <person name="Sato H."/>
            <person name="Tonouchi N."/>
        </authorList>
    </citation>
    <scope>NUCLEOTIDE SEQUENCE</scope>
    <source>
        <strain evidence="1">NBRC 1967</strain>
    </source>
</reference>
<dbReference type="Proteomes" id="UP001165101">
    <property type="component" value="Unassembled WGS sequence"/>
</dbReference>
<proteinExistence type="predicted"/>
<gene>
    <name evidence="1" type="ORF">Cboi01_000654100</name>
</gene>
<organism evidence="1 2">
    <name type="scientific">Candida boidinii</name>
    <name type="common">Yeast</name>
    <dbReference type="NCBI Taxonomy" id="5477"/>
    <lineage>
        <taxon>Eukaryota</taxon>
        <taxon>Fungi</taxon>
        <taxon>Dikarya</taxon>
        <taxon>Ascomycota</taxon>
        <taxon>Saccharomycotina</taxon>
        <taxon>Pichiomycetes</taxon>
        <taxon>Pichiales</taxon>
        <taxon>Pichiaceae</taxon>
        <taxon>Ogataea</taxon>
        <taxon>Ogataea/Candida clade</taxon>
    </lineage>
</organism>